<dbReference type="EMBL" id="JBHSLN010000004">
    <property type="protein sequence ID" value="MFC5296060.1"/>
    <property type="molecule type" value="Genomic_DNA"/>
</dbReference>
<feature type="domain" description="MannoseP isomerase/GMP-like beta-helix" evidence="2">
    <location>
        <begin position="330"/>
        <end position="375"/>
    </location>
</feature>
<comment type="caution">
    <text evidence="3">The sequence shown here is derived from an EMBL/GenBank/DDBJ whole genome shotgun (WGS) entry which is preliminary data.</text>
</comment>
<dbReference type="SUPFAM" id="SSF159283">
    <property type="entry name" value="Guanosine diphospho-D-mannose pyrophosphorylase/mannose-6-phosphate isomerase linker domain"/>
    <property type="match status" value="1"/>
</dbReference>
<dbReference type="InterPro" id="IPR049577">
    <property type="entry name" value="GMPP_N"/>
</dbReference>
<dbReference type="CDD" id="cd02509">
    <property type="entry name" value="GDP-M1P_Guanylyltransferase"/>
    <property type="match status" value="1"/>
</dbReference>
<dbReference type="PANTHER" id="PTHR46390:SF1">
    <property type="entry name" value="MANNOSE-1-PHOSPHATE GUANYLYLTRANSFERASE"/>
    <property type="match status" value="1"/>
</dbReference>
<keyword evidence="3" id="KW-0808">Transferase</keyword>
<dbReference type="InterPro" id="IPR054566">
    <property type="entry name" value="ManC/GMP-like_b-helix"/>
</dbReference>
<proteinExistence type="predicted"/>
<reference evidence="4" key="1">
    <citation type="journal article" date="2019" name="Int. J. Syst. Evol. Microbiol.">
        <title>The Global Catalogue of Microorganisms (GCM) 10K type strain sequencing project: providing services to taxonomists for standard genome sequencing and annotation.</title>
        <authorList>
            <consortium name="The Broad Institute Genomics Platform"/>
            <consortium name="The Broad Institute Genome Sequencing Center for Infectious Disease"/>
            <person name="Wu L."/>
            <person name="Ma J."/>
        </authorList>
    </citation>
    <scope>NUCLEOTIDE SEQUENCE [LARGE SCALE GENOMIC DNA]</scope>
    <source>
        <strain evidence="4">CGMCC 1.16455</strain>
    </source>
</reference>
<organism evidence="3 4">
    <name type="scientific">Brachybacterium tyrofermentans</name>
    <dbReference type="NCBI Taxonomy" id="47848"/>
    <lineage>
        <taxon>Bacteria</taxon>
        <taxon>Bacillati</taxon>
        <taxon>Actinomycetota</taxon>
        <taxon>Actinomycetes</taxon>
        <taxon>Micrococcales</taxon>
        <taxon>Dermabacteraceae</taxon>
        <taxon>Brachybacterium</taxon>
    </lineage>
</organism>
<dbReference type="GeneID" id="303295935"/>
<dbReference type="InterPro" id="IPR005835">
    <property type="entry name" value="NTP_transferase_dom"/>
</dbReference>
<dbReference type="Proteomes" id="UP001595937">
    <property type="component" value="Unassembled WGS sequence"/>
</dbReference>
<dbReference type="Pfam" id="PF22640">
    <property type="entry name" value="ManC_GMP_beta-helix"/>
    <property type="match status" value="1"/>
</dbReference>
<accession>A0ABW0FDZ4</accession>
<dbReference type="PANTHER" id="PTHR46390">
    <property type="entry name" value="MANNOSE-1-PHOSPHATE GUANYLYLTRANSFERASE"/>
    <property type="match status" value="1"/>
</dbReference>
<keyword evidence="4" id="KW-1185">Reference proteome</keyword>
<feature type="domain" description="Nucleotidyl transferase" evidence="1">
    <location>
        <begin position="8"/>
        <end position="303"/>
    </location>
</feature>
<dbReference type="InterPro" id="IPR029044">
    <property type="entry name" value="Nucleotide-diphossugar_trans"/>
</dbReference>
<sequence>MPEAPFIPVIPAGGAGTRLWPLSRRARPKFLLDLTGSGTSLLQQTVQRLAPLADSPPIIVTGGAQAGAVRVQLDEMGSPGSGVRARIITEPSPRSSMPAIALAAALVEHEEPDAVIGSFAADHLISAPEDFARDVAAARQVAELGYLVTLGIRPTSPATGFGYIEQAPAEQHPAGPGTDPAACRALGALPVSRFVEKPDLDTAERFVAAGTFFWNAGMFVVRARVLLDELAVQIPGLARGVREIAAASGTEKYDEVLARNWPTLTSIAIDHALAEPLAAAGRVAVVPASFGWDDVGDFAALARQLREWGPDADGSDVRVLGTSTVDAIGSAATVYGSTDRHIALVGLQGISIVDTEDALLVLADDHAQDLTRLVDLLDEHGRGRLR</sequence>
<evidence type="ECO:0000313" key="3">
    <source>
        <dbReference type="EMBL" id="MFC5296060.1"/>
    </source>
</evidence>
<dbReference type="GO" id="GO:0016779">
    <property type="term" value="F:nucleotidyltransferase activity"/>
    <property type="evidence" value="ECO:0007669"/>
    <property type="project" value="UniProtKB-KW"/>
</dbReference>
<name>A0ABW0FDZ4_9MICO</name>
<gene>
    <name evidence="3" type="ORF">ACFPK8_00895</name>
</gene>
<evidence type="ECO:0000259" key="1">
    <source>
        <dbReference type="Pfam" id="PF00483"/>
    </source>
</evidence>
<dbReference type="InterPro" id="IPR051161">
    <property type="entry name" value="Mannose-6P_isomerase_type2"/>
</dbReference>
<dbReference type="RefSeq" id="WP_193117447.1">
    <property type="nucleotide sequence ID" value="NZ_BAAAIR010000007.1"/>
</dbReference>
<dbReference type="Pfam" id="PF00483">
    <property type="entry name" value="NTP_transferase"/>
    <property type="match status" value="1"/>
</dbReference>
<keyword evidence="3" id="KW-0548">Nucleotidyltransferase</keyword>
<evidence type="ECO:0000259" key="2">
    <source>
        <dbReference type="Pfam" id="PF22640"/>
    </source>
</evidence>
<protein>
    <submittedName>
        <fullName evidence="3">Mannose-1-phosphate guanylyltransferase</fullName>
    </submittedName>
</protein>
<dbReference type="SUPFAM" id="SSF53448">
    <property type="entry name" value="Nucleotide-diphospho-sugar transferases"/>
    <property type="match status" value="1"/>
</dbReference>
<dbReference type="Gene3D" id="3.90.550.10">
    <property type="entry name" value="Spore Coat Polysaccharide Biosynthesis Protein SpsA, Chain A"/>
    <property type="match status" value="1"/>
</dbReference>
<evidence type="ECO:0000313" key="4">
    <source>
        <dbReference type="Proteomes" id="UP001595937"/>
    </source>
</evidence>